<gene>
    <name evidence="1" type="ORF">SAMN05421856_103406</name>
</gene>
<dbReference type="OrthoDB" id="3194844at2"/>
<dbReference type="EMBL" id="FOBV01000003">
    <property type="protein sequence ID" value="SEM47066.1"/>
    <property type="molecule type" value="Genomic_DNA"/>
</dbReference>
<accession>A0A1H7YLD7</accession>
<evidence type="ECO:0000313" key="1">
    <source>
        <dbReference type="EMBL" id="SEM47066.1"/>
    </source>
</evidence>
<dbReference type="AlphaFoldDB" id="A0A1H7YLD7"/>
<name>A0A1H7YLD7_9FLAO</name>
<protein>
    <submittedName>
        <fullName evidence="1">Filamentous hemagglutinin</fullName>
    </submittedName>
</protein>
<organism evidence="1 2">
    <name type="scientific">Chryseobacterium taichungense</name>
    <dbReference type="NCBI Taxonomy" id="295069"/>
    <lineage>
        <taxon>Bacteria</taxon>
        <taxon>Pseudomonadati</taxon>
        <taxon>Bacteroidota</taxon>
        <taxon>Flavobacteriia</taxon>
        <taxon>Flavobacteriales</taxon>
        <taxon>Weeksellaceae</taxon>
        <taxon>Chryseobacterium group</taxon>
        <taxon>Chryseobacterium</taxon>
    </lineage>
</organism>
<dbReference type="Proteomes" id="UP000199450">
    <property type="component" value="Unassembled WGS sequence"/>
</dbReference>
<reference evidence="2" key="1">
    <citation type="submission" date="2016-10" db="EMBL/GenBank/DDBJ databases">
        <authorList>
            <person name="Varghese N."/>
            <person name="Submissions S."/>
        </authorList>
    </citation>
    <scope>NUCLEOTIDE SEQUENCE [LARGE SCALE GENOMIC DNA]</scope>
    <source>
        <strain evidence="2">DSM 17453</strain>
    </source>
</reference>
<keyword evidence="2" id="KW-1185">Reference proteome</keyword>
<sequence>MQNQKEKDRPSPTQCFVPEHVIEHYNLFQKEGTASRIVTKEAFEKYGIGKPGLGKTEFFSRKSDIDDILMLLREEQAKKLGIPIKQLEKDGLVRIDFDLSKKDVKIEMPSGNEWGANDQWIPGGILPDGNLEVIIRTEGLIENTHYTIKYLK</sequence>
<dbReference type="RefSeq" id="WP_089999611.1">
    <property type="nucleotide sequence ID" value="NZ_FOBV01000003.1"/>
</dbReference>
<dbReference type="STRING" id="295069.SAMN05421856_103406"/>
<evidence type="ECO:0000313" key="2">
    <source>
        <dbReference type="Proteomes" id="UP000199450"/>
    </source>
</evidence>
<proteinExistence type="predicted"/>